<reference evidence="10 11" key="1">
    <citation type="journal article" date="2018" name="Biotechnol. Adv.">
        <title>Improved genomic resources and new bioinformatic workflow for the carcinogenic parasite Clonorchis sinensis: Biotechnological implications.</title>
        <authorList>
            <person name="Wang D."/>
            <person name="Korhonen P.K."/>
            <person name="Gasser R.B."/>
            <person name="Young N.D."/>
        </authorList>
    </citation>
    <scope>NUCLEOTIDE SEQUENCE [LARGE SCALE GENOMIC DNA]</scope>
    <source>
        <strain evidence="10">Cs-k2</strain>
    </source>
</reference>
<gene>
    <name evidence="10" type="ORF">CSKR_200381</name>
</gene>
<evidence type="ECO:0000313" key="11">
    <source>
        <dbReference type="Proteomes" id="UP000286415"/>
    </source>
</evidence>
<feature type="compositionally biased region" description="Basic residues" evidence="6">
    <location>
        <begin position="1162"/>
        <end position="1178"/>
    </location>
</feature>
<keyword evidence="5" id="KW-0539">Nucleus</keyword>
<feature type="compositionally biased region" description="Basic and acidic residues" evidence="6">
    <location>
        <begin position="1114"/>
        <end position="1123"/>
    </location>
</feature>
<feature type="region of interest" description="Disordered" evidence="6">
    <location>
        <begin position="1589"/>
        <end position="1610"/>
    </location>
</feature>
<dbReference type="PANTHER" id="PTHR15180">
    <property type="entry name" value="GENERAL TRANSCRIPTION FACTOR 3C POLYPEPTIDE 1"/>
    <property type="match status" value="1"/>
</dbReference>
<evidence type="ECO:0000256" key="1">
    <source>
        <dbReference type="ARBA" id="ARBA00004123"/>
    </source>
</evidence>
<dbReference type="InterPro" id="IPR044210">
    <property type="entry name" value="Tfc3-like"/>
</dbReference>
<feature type="domain" description="General transcription factor 3C polypeptide 1 winged-helix" evidence="8">
    <location>
        <begin position="7"/>
        <end position="62"/>
    </location>
</feature>
<sequence length="1994" mass="226669">MHFADLVLREVAAEGLEGVTLERLWGYLSSQDSGFPFKLDTNSKQFIWEALLAMKCLSFYVNPTKDDLPGTFDRRTWLVDDDRGLFYETPANFRPRKFFPAETLAEIGSCPFYTKRVDVSEEVRKTPDFRKLSNVEEKWGDLLVVVASQHERTKCLFGNRCHPSDVSIGTYVVLEAIARNRFNGLPTTVADGLGCCGLNGSSIWYARQKLEALGLITSQPYISKFQSQPMATGLLLHHWRYYRHFPFPNATLIKKVLQLLQGSPKKAHTSPYLRNEVGLTYKSFRRLLHFASRQGFVTTSDSTMKEACAFFKNKDPESITTEDLQMFAQENAIPRCGPQAPLVIVHLKNSANIEAWFSSFGAVKGISPGARSEGDSEEEEEAVEEVVDTGSGDTAALVAPTRLDDSSEGNSSSHTLTPSVVAELQSDSKSSSVLPTLRACEKTLAMAPSVNGEESLMVQFARLMLPQEITMASLLKLTRLNYFFSRRLLRAFDNLCAVRTTKRSLRATFILCRQMMTDVERLEYMQNEKTSSSTRKDPAALSLQTQREKRRTFILNYLSEKRIVPSVSALRQVIWDHEAAEGLTVKMDHKSLHRIIEELLKSKLLVIHVVKSIQGELRFLCHPDIRKDDPLVVSAVEAHNLELLKKRPRLSDVRTGDQILLNQDFKKLTEKAMQPVTVLANLCPRLRRRLLLHEYLFYVLYVLPCDMEPLIPSSNSTPAVYHKEYSWRRYVGPLSPPDGMERGWFSLNDLLRAMPFGLYLHLICGASLPKIMCRWLGLKKYLGKISAQELQELDGQLMLERVQDVPLAELFLFPLESVQPPGGRFGRVSSWLFSITRVRSMLNLLEEMTIHNLVSLFDQKTPTDPANTVKVLAYLHRNAGLLDTRYANPAHRVLTDLEKCPFLRFHFNTMSDVANYWQTCEVICRNTPLGHRLIKTDLDKQNPLPVDRTLIPWSDDQRDKVVDDGSLPVVQWPSDALPGDYQPFNIDNQLVYPCGACGLNPLDFSYLSRNWDRKQQRAHLNTKETSSESESDTVDGAVESVWRFPSTDRVPLNPEEPFWQWDHRLFEDTDFQAAYDIIPNLGPTTSDHHPSESRRAYGFFSVTSKYLTRSTSDSMEKGKESVGSREGSPVQPSSVSAQKPDASDDDHTGGKPSELAVSNKRAMQKPRKPLRTAQRRRPLIKEDRRSSRFRNPRCCWSPIEDQLLVVCRVASLVIGGSSSREFLSVPYSTVRDVLQRYIPHVKPPKTVHAYARRMKFILVLRRSECTAVNILLARVSARPDLQRKFNYGRNRWYALCRDAPNTAERVFHSAVDCIISEFVPRLNQLRPEAKITPTSPSTADILDEAVSENVEVPRGNEPPAEADSSGLCDHKYRISGSRSEVEQKYSLFKLNNKTQSQGLADVGKNRVAVVVYSLYNYAMSSFRFLPDPTHPFRSFIFSRVLHQYPRIQLGQTLSLLMAGKLATASKMPTIQKNERILHSKRVKLSQRFLHWVWYELVAQTKHVCQARLLWKATDPQLLESRSECPSEQPLLVHSFKEHTSGGEVAVFLELMLQDQFLQFDMDFQVGSITFIRDATINEAVRSYESRYTDNDISSDVTPTKSGDTPGHRKSSSVIRRELLPQLQEIPACFHDRQFWLNAAYSNRFRWFENRLSFCQSQLILRNRPCTEDTGRMQYLGFKKQRQASHEVIQSAVYRMNDRIMSSLELKKNGTKALMVVPDSSSLQCNLEKFISEGRFTGRTAEEIKGTFGDSREVSDSMEHLLNTKRICWLGSTVSRFVHRRHIRLWLVHLKPGNGETLTLRSGQQTNQVAIKGDDSSNSQSSCLEPMRKRARVLCDDIESRSSGTTSTSLVEPKDYTSEPSEMGFFFPECWCAEDGRPKPRALCGFLQALIVRLTDSGGTNLASFAGQYQRLFGQQAIRRLVFWLSDLGAIRLFRITRQPKPSLFSRPPTYTVSDDLILASPEELTLIPTPNCISIVGEFCDQYLMDAGDEYTVS</sequence>
<dbReference type="InterPro" id="IPR007309">
    <property type="entry name" value="TFIIIC_Bblock-bd"/>
</dbReference>
<dbReference type="OrthoDB" id="6239114at2759"/>
<keyword evidence="3" id="KW-0238">DNA-binding</keyword>
<feature type="domain" description="B-block binding subunit of TFIIIC" evidence="7">
    <location>
        <begin position="171"/>
        <end position="243"/>
    </location>
</feature>
<dbReference type="GO" id="GO:0003677">
    <property type="term" value="F:DNA binding"/>
    <property type="evidence" value="ECO:0007669"/>
    <property type="project" value="InterPro"/>
</dbReference>
<evidence type="ECO:0000256" key="2">
    <source>
        <dbReference type="ARBA" id="ARBA00022553"/>
    </source>
</evidence>
<name>A0A8T1MDJ7_CLOSI</name>
<dbReference type="CDD" id="cd16169">
    <property type="entry name" value="Tau138_eWH"/>
    <property type="match status" value="1"/>
</dbReference>
<feature type="compositionally biased region" description="Polar residues" evidence="6">
    <location>
        <begin position="1590"/>
        <end position="1602"/>
    </location>
</feature>
<dbReference type="GO" id="GO:0000127">
    <property type="term" value="C:transcription factor TFIIIC complex"/>
    <property type="evidence" value="ECO:0007669"/>
    <property type="project" value="InterPro"/>
</dbReference>
<dbReference type="Pfam" id="PF04182">
    <property type="entry name" value="B-block_TFIIIC"/>
    <property type="match status" value="1"/>
</dbReference>
<dbReference type="GO" id="GO:0006384">
    <property type="term" value="P:transcription initiation at RNA polymerase III promoter"/>
    <property type="evidence" value="ECO:0007669"/>
    <property type="project" value="InterPro"/>
</dbReference>
<dbReference type="Pfam" id="PF23704">
    <property type="entry name" value="WHD_GTF3C1_N"/>
    <property type="match status" value="1"/>
</dbReference>
<accession>A0A8T1MDJ7</accession>
<organism evidence="10 11">
    <name type="scientific">Clonorchis sinensis</name>
    <name type="common">Chinese liver fluke</name>
    <dbReference type="NCBI Taxonomy" id="79923"/>
    <lineage>
        <taxon>Eukaryota</taxon>
        <taxon>Metazoa</taxon>
        <taxon>Spiralia</taxon>
        <taxon>Lophotrochozoa</taxon>
        <taxon>Platyhelminthes</taxon>
        <taxon>Trematoda</taxon>
        <taxon>Digenea</taxon>
        <taxon>Opisthorchiida</taxon>
        <taxon>Opisthorchiata</taxon>
        <taxon>Opisthorchiidae</taxon>
        <taxon>Clonorchis</taxon>
    </lineage>
</organism>
<comment type="subcellular location">
    <subcellularLocation>
        <location evidence="1">Nucleus</location>
    </subcellularLocation>
</comment>
<proteinExistence type="predicted"/>
<dbReference type="EMBL" id="NIRI02000042">
    <property type="protein sequence ID" value="KAG5447058.1"/>
    <property type="molecule type" value="Genomic_DNA"/>
</dbReference>
<comment type="caution">
    <text evidence="10">The sequence shown here is derived from an EMBL/GenBank/DDBJ whole genome shotgun (WGS) entry which is preliminary data.</text>
</comment>
<evidence type="ECO:0000256" key="5">
    <source>
        <dbReference type="ARBA" id="ARBA00023242"/>
    </source>
</evidence>
<feature type="region of interest" description="Disordered" evidence="6">
    <location>
        <begin position="367"/>
        <end position="395"/>
    </location>
</feature>
<protein>
    <submittedName>
        <fullName evidence="10">General transcription factor 3C polypeptide 1</fullName>
    </submittedName>
</protein>
<keyword evidence="4" id="KW-0804">Transcription</keyword>
<dbReference type="Proteomes" id="UP000286415">
    <property type="component" value="Unassembled WGS sequence"/>
</dbReference>
<dbReference type="Pfam" id="PF24101">
    <property type="entry name" value="WHD_GTF3C1"/>
    <property type="match status" value="1"/>
</dbReference>
<keyword evidence="2" id="KW-0597">Phosphoprotein</keyword>
<feature type="domain" description="GTF3C1 extended winged-helix" evidence="9">
    <location>
        <begin position="543"/>
        <end position="638"/>
    </location>
</feature>
<feature type="compositionally biased region" description="Acidic residues" evidence="6">
    <location>
        <begin position="375"/>
        <end position="387"/>
    </location>
</feature>
<evidence type="ECO:0000313" key="10">
    <source>
        <dbReference type="EMBL" id="KAG5447058.1"/>
    </source>
</evidence>
<evidence type="ECO:0000256" key="3">
    <source>
        <dbReference type="ARBA" id="ARBA00023125"/>
    </source>
</evidence>
<reference evidence="10 11" key="2">
    <citation type="journal article" date="2021" name="Genomics">
        <title>High-quality reference genome for Clonorchis sinensis.</title>
        <authorList>
            <person name="Young N.D."/>
            <person name="Stroehlein A.J."/>
            <person name="Kinkar L."/>
            <person name="Wang T."/>
            <person name="Sohn W.M."/>
            <person name="Chang B.C.H."/>
            <person name="Kaur P."/>
            <person name="Weisz D."/>
            <person name="Dudchenko O."/>
            <person name="Aiden E.L."/>
            <person name="Korhonen P.K."/>
            <person name="Gasser R.B."/>
        </authorList>
    </citation>
    <scope>NUCLEOTIDE SEQUENCE [LARGE SCALE GENOMIC DNA]</scope>
    <source>
        <strain evidence="10">Cs-k2</strain>
    </source>
</reference>
<keyword evidence="11" id="KW-1185">Reference proteome</keyword>
<dbReference type="GO" id="GO:0042791">
    <property type="term" value="P:5S class rRNA transcription by RNA polymerase III"/>
    <property type="evidence" value="ECO:0007669"/>
    <property type="project" value="TreeGrafter"/>
</dbReference>
<feature type="region of interest" description="Disordered" evidence="6">
    <location>
        <begin position="1110"/>
        <end position="1185"/>
    </location>
</feature>
<evidence type="ECO:0000256" key="6">
    <source>
        <dbReference type="SAM" id="MobiDB-lite"/>
    </source>
</evidence>
<evidence type="ECO:0000256" key="4">
    <source>
        <dbReference type="ARBA" id="ARBA00023163"/>
    </source>
</evidence>
<dbReference type="PANTHER" id="PTHR15180:SF1">
    <property type="entry name" value="GENERAL TRANSCRIPTION FACTOR 3C POLYPEPTIDE 1"/>
    <property type="match status" value="1"/>
</dbReference>
<dbReference type="InterPro" id="IPR035625">
    <property type="entry name" value="Tfc3-like_eWH"/>
</dbReference>
<evidence type="ECO:0000259" key="9">
    <source>
        <dbReference type="Pfam" id="PF24101"/>
    </source>
</evidence>
<dbReference type="InterPro" id="IPR056428">
    <property type="entry name" value="WH_GTF3C1"/>
</dbReference>
<dbReference type="InterPro" id="IPR056467">
    <property type="entry name" value="eWH_GTF3C1"/>
</dbReference>
<evidence type="ECO:0000259" key="7">
    <source>
        <dbReference type="Pfam" id="PF04182"/>
    </source>
</evidence>
<evidence type="ECO:0000259" key="8">
    <source>
        <dbReference type="Pfam" id="PF23704"/>
    </source>
</evidence>